<feature type="region of interest" description="Disordered" evidence="1">
    <location>
        <begin position="184"/>
        <end position="204"/>
    </location>
</feature>
<evidence type="ECO:0000256" key="1">
    <source>
        <dbReference type="SAM" id="MobiDB-lite"/>
    </source>
</evidence>
<comment type="caution">
    <text evidence="2">The sequence shown here is derived from an EMBL/GenBank/DDBJ whole genome shotgun (WGS) entry which is preliminary data.</text>
</comment>
<proteinExistence type="predicted"/>
<dbReference type="AlphaFoldDB" id="A0A937D0I4"/>
<dbReference type="EMBL" id="JAEQNA010000001">
    <property type="protein sequence ID" value="MBL0419464.1"/>
    <property type="molecule type" value="Genomic_DNA"/>
</dbReference>
<organism evidence="2 3">
    <name type="scientific">Ramlibacter aurantiacus</name>
    <dbReference type="NCBI Taxonomy" id="2801330"/>
    <lineage>
        <taxon>Bacteria</taxon>
        <taxon>Pseudomonadati</taxon>
        <taxon>Pseudomonadota</taxon>
        <taxon>Betaproteobacteria</taxon>
        <taxon>Burkholderiales</taxon>
        <taxon>Comamonadaceae</taxon>
        <taxon>Ramlibacter</taxon>
    </lineage>
</organism>
<protein>
    <submittedName>
        <fullName evidence="2">Uncharacterized protein</fullName>
    </submittedName>
</protein>
<feature type="region of interest" description="Disordered" evidence="1">
    <location>
        <begin position="132"/>
        <end position="172"/>
    </location>
</feature>
<accession>A0A937D0I4</accession>
<reference evidence="2" key="1">
    <citation type="submission" date="2021-01" db="EMBL/GenBank/DDBJ databases">
        <title>Ramlibacter sp. strain AW1 16S ribosomal RNA gene Genome sequencing and assembly.</title>
        <authorList>
            <person name="Kang M."/>
        </authorList>
    </citation>
    <scope>NUCLEOTIDE SEQUENCE</scope>
    <source>
        <strain evidence="2">AW1</strain>
    </source>
</reference>
<evidence type="ECO:0000313" key="3">
    <source>
        <dbReference type="Proteomes" id="UP000613011"/>
    </source>
</evidence>
<evidence type="ECO:0000313" key="2">
    <source>
        <dbReference type="EMBL" id="MBL0419464.1"/>
    </source>
</evidence>
<dbReference type="Proteomes" id="UP000613011">
    <property type="component" value="Unassembled WGS sequence"/>
</dbReference>
<name>A0A937D0I4_9BURK</name>
<keyword evidence="3" id="KW-1185">Reference proteome</keyword>
<sequence>MQASSPHPMQQFASAYGITPSTNPSLVLACQSPGCCRRGQARLVQSGRAAEAASNAKHEFQGALGTSLRQVGILDSIEAPALRDRVVGILSGEVPVRIVQRLVAAEAAGYAGLLKEPALEEYVKSGRVARRPVDSKGAAQPHVAPASVSQSPAVRSPAKSPGRMPPKTPRKAVRFHCTPEKLAALSAPDRSPHELKAAATPQTSNNPIAVGLLDKLVIDHIQRCGPLDESGKARWEHARHHLGSLAPQPDMQQLAQHTFTANFAPDAAPAATAASSLMDE</sequence>
<gene>
    <name evidence="2" type="ORF">JI739_03790</name>
</gene>